<dbReference type="InterPro" id="IPR010982">
    <property type="entry name" value="Lambda_DNA-bd_dom_sf"/>
</dbReference>
<keyword evidence="3" id="KW-0805">Transcription regulation</keyword>
<dbReference type="GO" id="GO:0016020">
    <property type="term" value="C:membrane"/>
    <property type="evidence" value="ECO:0007669"/>
    <property type="project" value="InterPro"/>
</dbReference>
<evidence type="ECO:0000256" key="1">
    <source>
        <dbReference type="ARBA" id="ARBA00022670"/>
    </source>
</evidence>
<dbReference type="Pfam" id="PF00717">
    <property type="entry name" value="Peptidase_S24"/>
    <property type="match status" value="1"/>
</dbReference>
<proteinExistence type="predicted"/>
<comment type="caution">
    <text evidence="7">The sequence shown here is derived from an EMBL/GenBank/DDBJ whole genome shotgun (WGS) entry which is preliminary data.</text>
</comment>
<evidence type="ECO:0000256" key="5">
    <source>
        <dbReference type="ARBA" id="ARBA00023163"/>
    </source>
</evidence>
<accession>A0A413IG32</accession>
<dbReference type="SUPFAM" id="SSF47413">
    <property type="entry name" value="lambda repressor-like DNA-binding domains"/>
    <property type="match status" value="1"/>
</dbReference>
<dbReference type="InterPro" id="IPR019756">
    <property type="entry name" value="Pept_S26A_signal_pept_1_Ser-AS"/>
</dbReference>
<feature type="domain" description="HTH cro/C1-type" evidence="6">
    <location>
        <begin position="5"/>
        <end position="59"/>
    </location>
</feature>
<dbReference type="Proteomes" id="UP000284434">
    <property type="component" value="Unassembled WGS sequence"/>
</dbReference>
<dbReference type="GO" id="GO:0006508">
    <property type="term" value="P:proteolysis"/>
    <property type="evidence" value="ECO:0007669"/>
    <property type="project" value="UniProtKB-KW"/>
</dbReference>
<organism evidence="7 8">
    <name type="scientific">Odoribacter splanchnicus</name>
    <dbReference type="NCBI Taxonomy" id="28118"/>
    <lineage>
        <taxon>Bacteria</taxon>
        <taxon>Pseudomonadati</taxon>
        <taxon>Bacteroidota</taxon>
        <taxon>Bacteroidia</taxon>
        <taxon>Bacteroidales</taxon>
        <taxon>Odoribacteraceae</taxon>
        <taxon>Odoribacter</taxon>
    </lineage>
</organism>
<dbReference type="AlphaFoldDB" id="A0A413IG32"/>
<dbReference type="SUPFAM" id="SSF51306">
    <property type="entry name" value="LexA/Signal peptidase"/>
    <property type="match status" value="1"/>
</dbReference>
<dbReference type="Gene3D" id="2.10.109.10">
    <property type="entry name" value="Umud Fragment, subunit A"/>
    <property type="match status" value="1"/>
</dbReference>
<keyword evidence="4" id="KW-0238">DNA-binding</keyword>
<dbReference type="Pfam" id="PF01381">
    <property type="entry name" value="HTH_3"/>
    <property type="match status" value="1"/>
</dbReference>
<name>A0A413IG32_9BACT</name>
<dbReference type="GO" id="GO:0003677">
    <property type="term" value="F:DNA binding"/>
    <property type="evidence" value="ECO:0007669"/>
    <property type="project" value="UniProtKB-KW"/>
</dbReference>
<dbReference type="PANTHER" id="PTHR40661:SF3">
    <property type="entry name" value="FELS-1 PROPHAGE TRANSCRIPTIONAL REGULATOR"/>
    <property type="match status" value="1"/>
</dbReference>
<evidence type="ECO:0000256" key="2">
    <source>
        <dbReference type="ARBA" id="ARBA00022801"/>
    </source>
</evidence>
<keyword evidence="1" id="KW-0645">Protease</keyword>
<dbReference type="RefSeq" id="WP_118102707.1">
    <property type="nucleotide sequence ID" value="NZ_QSCO01000002.1"/>
</dbReference>
<dbReference type="PANTHER" id="PTHR40661">
    <property type="match status" value="1"/>
</dbReference>
<dbReference type="PROSITE" id="PS00501">
    <property type="entry name" value="SPASE_I_1"/>
    <property type="match status" value="1"/>
</dbReference>
<evidence type="ECO:0000256" key="4">
    <source>
        <dbReference type="ARBA" id="ARBA00023125"/>
    </source>
</evidence>
<evidence type="ECO:0000313" key="8">
    <source>
        <dbReference type="Proteomes" id="UP000284434"/>
    </source>
</evidence>
<dbReference type="PROSITE" id="PS50943">
    <property type="entry name" value="HTH_CROC1"/>
    <property type="match status" value="1"/>
</dbReference>
<dbReference type="InterPro" id="IPR001387">
    <property type="entry name" value="Cro/C1-type_HTH"/>
</dbReference>
<dbReference type="CDD" id="cd00093">
    <property type="entry name" value="HTH_XRE"/>
    <property type="match status" value="1"/>
</dbReference>
<dbReference type="CDD" id="cd06462">
    <property type="entry name" value="Peptidase_S24_S26"/>
    <property type="match status" value="1"/>
</dbReference>
<evidence type="ECO:0000313" key="7">
    <source>
        <dbReference type="EMBL" id="RGY09489.1"/>
    </source>
</evidence>
<dbReference type="GO" id="GO:0004252">
    <property type="term" value="F:serine-type endopeptidase activity"/>
    <property type="evidence" value="ECO:0007669"/>
    <property type="project" value="InterPro"/>
</dbReference>
<dbReference type="InterPro" id="IPR015927">
    <property type="entry name" value="Peptidase_S24_S26A/B/C"/>
</dbReference>
<dbReference type="Gene3D" id="1.10.260.40">
    <property type="entry name" value="lambda repressor-like DNA-binding domains"/>
    <property type="match status" value="1"/>
</dbReference>
<gene>
    <name evidence="7" type="ORF">DXA53_01525</name>
</gene>
<sequence length="224" mass="25837">MIERLKEIRLKFNKTQNEMAEIIGISRSTYTGIEKGKATLTERNKMLIIDKLNINPIWFETGKGEMLKSNFTQSDVRNVDTQTMNWIQIPFIPVHARATFAETFETEIHELSSITIPRLPGINYENGKVFEVDGDSMDPTLITGEQVFCEYVDPADWKYITGPVVIAFGNNLIVVKRIKENNLANGELTLWSDNEMGGKLTLHTEQDQIRRMYKVRYTVYKPIR</sequence>
<dbReference type="InterPro" id="IPR036286">
    <property type="entry name" value="LexA/Signal_pep-like_sf"/>
</dbReference>
<keyword evidence="5" id="KW-0804">Transcription</keyword>
<evidence type="ECO:0000259" key="6">
    <source>
        <dbReference type="PROSITE" id="PS50943"/>
    </source>
</evidence>
<keyword evidence="2" id="KW-0378">Hydrolase</keyword>
<dbReference type="SMART" id="SM00530">
    <property type="entry name" value="HTH_XRE"/>
    <property type="match status" value="1"/>
</dbReference>
<dbReference type="EMBL" id="QSCO01000002">
    <property type="protein sequence ID" value="RGY09489.1"/>
    <property type="molecule type" value="Genomic_DNA"/>
</dbReference>
<protein>
    <submittedName>
        <fullName evidence="7">XRE family transcriptional regulator</fullName>
    </submittedName>
</protein>
<evidence type="ECO:0000256" key="3">
    <source>
        <dbReference type="ARBA" id="ARBA00023015"/>
    </source>
</evidence>
<reference evidence="7 8" key="1">
    <citation type="submission" date="2018-08" db="EMBL/GenBank/DDBJ databases">
        <title>A genome reference for cultivated species of the human gut microbiota.</title>
        <authorList>
            <person name="Zou Y."/>
            <person name="Xue W."/>
            <person name="Luo G."/>
        </authorList>
    </citation>
    <scope>NUCLEOTIDE SEQUENCE [LARGE SCALE GENOMIC DNA]</scope>
    <source>
        <strain evidence="7 8">OF03-11</strain>
    </source>
</reference>